<evidence type="ECO:0000313" key="7">
    <source>
        <dbReference type="Proteomes" id="UP000600918"/>
    </source>
</evidence>
<evidence type="ECO:0000256" key="1">
    <source>
        <dbReference type="ARBA" id="ARBA00005964"/>
    </source>
</evidence>
<evidence type="ECO:0000256" key="2">
    <source>
        <dbReference type="ARBA" id="ARBA00022729"/>
    </source>
</evidence>
<dbReference type="PROSITE" id="PS00941">
    <property type="entry name" value="CARBOXYLESTERASE_B_2"/>
    <property type="match status" value="1"/>
</dbReference>
<dbReference type="InterPro" id="IPR029058">
    <property type="entry name" value="AB_hydrolase_fold"/>
</dbReference>
<comment type="caution">
    <text evidence="6">The sequence shown here is derived from an EMBL/GenBank/DDBJ whole genome shotgun (WGS) entry which is preliminary data.</text>
</comment>
<dbReference type="InterPro" id="IPR019819">
    <property type="entry name" value="Carboxylesterase_B_CS"/>
</dbReference>
<organism evidence="6 7">
    <name type="scientific">Vespula pensylvanica</name>
    <name type="common">Western yellow jacket</name>
    <name type="synonym">Wasp</name>
    <dbReference type="NCBI Taxonomy" id="30213"/>
    <lineage>
        <taxon>Eukaryota</taxon>
        <taxon>Metazoa</taxon>
        <taxon>Ecdysozoa</taxon>
        <taxon>Arthropoda</taxon>
        <taxon>Hexapoda</taxon>
        <taxon>Insecta</taxon>
        <taxon>Pterygota</taxon>
        <taxon>Neoptera</taxon>
        <taxon>Endopterygota</taxon>
        <taxon>Hymenoptera</taxon>
        <taxon>Apocrita</taxon>
        <taxon>Aculeata</taxon>
        <taxon>Vespoidea</taxon>
        <taxon>Vespidae</taxon>
        <taxon>Vespinae</taxon>
        <taxon>Vespula</taxon>
    </lineage>
</organism>
<dbReference type="AlphaFoldDB" id="A0A834NYS9"/>
<dbReference type="InterPro" id="IPR002018">
    <property type="entry name" value="CarbesteraseB"/>
</dbReference>
<dbReference type="InterPro" id="IPR051093">
    <property type="entry name" value="Neuroligin/BSAL"/>
</dbReference>
<dbReference type="PANTHER" id="PTHR43903">
    <property type="entry name" value="NEUROLIGIN"/>
    <property type="match status" value="1"/>
</dbReference>
<feature type="domain" description="Carboxylesterase type B" evidence="5">
    <location>
        <begin position="133"/>
        <end position="245"/>
    </location>
</feature>
<comment type="similarity">
    <text evidence="1">Belongs to the type-B carboxylesterase/lipase family.</text>
</comment>
<dbReference type="SUPFAM" id="SSF53474">
    <property type="entry name" value="alpha/beta-Hydrolases"/>
    <property type="match status" value="1"/>
</dbReference>
<evidence type="ECO:0000256" key="3">
    <source>
        <dbReference type="ARBA" id="ARBA00023180"/>
    </source>
</evidence>
<keyword evidence="4" id="KW-0472">Membrane</keyword>
<evidence type="ECO:0000256" key="4">
    <source>
        <dbReference type="SAM" id="Phobius"/>
    </source>
</evidence>
<keyword evidence="2" id="KW-0732">Signal</keyword>
<keyword evidence="4" id="KW-1133">Transmembrane helix</keyword>
<feature type="transmembrane region" description="Helical" evidence="4">
    <location>
        <begin position="110"/>
        <end position="129"/>
    </location>
</feature>
<keyword evidence="7" id="KW-1185">Reference proteome</keyword>
<name>A0A834NYS9_VESPE</name>
<keyword evidence="4" id="KW-0812">Transmembrane</keyword>
<gene>
    <name evidence="6" type="ORF">H0235_009431</name>
</gene>
<dbReference type="Proteomes" id="UP000600918">
    <property type="component" value="Unassembled WGS sequence"/>
</dbReference>
<proteinExistence type="inferred from homology"/>
<dbReference type="Gene3D" id="3.40.50.1820">
    <property type="entry name" value="alpha/beta hydrolase"/>
    <property type="match status" value="1"/>
</dbReference>
<evidence type="ECO:0000259" key="5">
    <source>
        <dbReference type="Pfam" id="PF00135"/>
    </source>
</evidence>
<protein>
    <recommendedName>
        <fullName evidence="5">Carboxylesterase type B domain-containing protein</fullName>
    </recommendedName>
</protein>
<evidence type="ECO:0000313" key="6">
    <source>
        <dbReference type="EMBL" id="KAF7421595.1"/>
    </source>
</evidence>
<dbReference type="Pfam" id="PF00135">
    <property type="entry name" value="COesterase"/>
    <property type="match status" value="1"/>
</dbReference>
<sequence>MIRRTYVKAKTETGFENAAEREKWVYKPRNPCTTVLSFFIGEVGRRATADIYDYERRCDKQLNDKEKGMSNFEVRSVSHSRLRLPSGGGLVGLQNWPVFRWVRWSSSSSMILASMILVLELVLAALAGAELSSRIVRTKYGELSGVIVTLDRYLEGVEVFRGVPYASPPIGSLRFMPPVSGALWHGVKVADKFGPVCPQKLPELTDKMPKGRLEYLRRLLPYLRNQSEDCLYLNIYAPVQESNNRKYGDRSLTRETEGDLQDVLVMDIRSS</sequence>
<dbReference type="EMBL" id="JACSDY010000008">
    <property type="protein sequence ID" value="KAF7421595.1"/>
    <property type="molecule type" value="Genomic_DNA"/>
</dbReference>
<keyword evidence="3" id="KW-0325">Glycoprotein</keyword>
<reference evidence="6" key="1">
    <citation type="journal article" date="2020" name="G3 (Bethesda)">
        <title>High-Quality Assemblies for Three Invasive Social Wasps from the &lt;i&gt;Vespula&lt;/i&gt; Genus.</title>
        <authorList>
            <person name="Harrop T.W.R."/>
            <person name="Guhlin J."/>
            <person name="McLaughlin G.M."/>
            <person name="Permina E."/>
            <person name="Stockwell P."/>
            <person name="Gilligan J."/>
            <person name="Le Lec M.F."/>
            <person name="Gruber M.A.M."/>
            <person name="Quinn O."/>
            <person name="Lovegrove M."/>
            <person name="Duncan E.J."/>
            <person name="Remnant E.J."/>
            <person name="Van Eeckhoven J."/>
            <person name="Graham B."/>
            <person name="Knapp R.A."/>
            <person name="Langford K.W."/>
            <person name="Kronenberg Z."/>
            <person name="Press M.O."/>
            <person name="Eacker S.M."/>
            <person name="Wilson-Rankin E.E."/>
            <person name="Purcell J."/>
            <person name="Lester P.J."/>
            <person name="Dearden P.K."/>
        </authorList>
    </citation>
    <scope>NUCLEOTIDE SEQUENCE</scope>
    <source>
        <strain evidence="6">Volc-1</strain>
    </source>
</reference>
<accession>A0A834NYS9</accession>